<dbReference type="InterPro" id="IPR029404">
    <property type="entry name" value="CDIN1"/>
</dbReference>
<comment type="subcellular location">
    <subcellularLocation>
        <location evidence="1">Cytoplasm</location>
    </subcellularLocation>
</comment>
<evidence type="ECO:0000256" key="1">
    <source>
        <dbReference type="ARBA" id="ARBA00004496"/>
    </source>
</evidence>
<keyword evidence="2" id="KW-0963">Cytoplasm</keyword>
<accession>M1PB76</accession>
<dbReference type="PANTHER" id="PTHR31661:SF1">
    <property type="entry name" value="CDAN1-INTERACTING NUCLEASE 1"/>
    <property type="match status" value="1"/>
</dbReference>
<name>M1PB76_9VIRU</name>
<evidence type="ECO:0008006" key="5">
    <source>
        <dbReference type="Google" id="ProtNLM"/>
    </source>
</evidence>
<dbReference type="PANTHER" id="PTHR31661">
    <property type="entry name" value="SIMILAR TO CDNA SEQUENCE BC052040"/>
    <property type="match status" value="1"/>
</dbReference>
<reference evidence="3 4" key="1">
    <citation type="submission" date="2012-10" db="EMBL/GenBank/DDBJ databases">
        <title>Complete genome sequence of Moumouvirus goulette.</title>
        <authorList>
            <person name="Fournous G."/>
            <person name="Bougalmi M."/>
            <person name="Colson P."/>
        </authorList>
    </citation>
    <scope>NUCLEOTIDE SEQUENCE [LARGE SCALE GENOMIC DNA]</scope>
</reference>
<evidence type="ECO:0000256" key="2">
    <source>
        <dbReference type="ARBA" id="ARBA00022490"/>
    </source>
</evidence>
<sequence length="271" mass="32129">MKKLVWNNEKNYTPQLIKQRIFFIKKNMKSTMPLCGREQKLLIKYADKNNIPHDELISLRNSLKIQSDINNSQNYRIKLSDIKKKFTDLVEKNYYNDSFELKIENFFKSLDISLDIVLKVINKTYHYKKYHLDKIPFIKNLNETLIIKNQEQRIKSRRFEISLEKYLTKNDVSFLTEQDIIKNKINRLTPDILFESPVIIVLNGSEYAIHWMDAKNYTLTKIPYILKNVKKQTSKYYDAFGLGALVFHYGYDKTINIPGAIILDGSFLDHQ</sequence>
<dbReference type="Pfam" id="PF14811">
    <property type="entry name" value="TPD"/>
    <property type="match status" value="1"/>
</dbReference>
<dbReference type="EMBL" id="KC008572">
    <property type="protein sequence ID" value="AGF85154.1"/>
    <property type="molecule type" value="Genomic_DNA"/>
</dbReference>
<protein>
    <recommendedName>
        <fullName evidence="5">CDAN1-interacting nuclease 1</fullName>
    </recommendedName>
</protein>
<dbReference type="Proteomes" id="UP000241071">
    <property type="component" value="Segment"/>
</dbReference>
<organism evidence="3 4">
    <name type="scientific">Moumouvirus goulette</name>
    <dbReference type="NCBI Taxonomy" id="1247379"/>
    <lineage>
        <taxon>Viruses</taxon>
        <taxon>Varidnaviria</taxon>
        <taxon>Bamfordvirae</taxon>
        <taxon>Nucleocytoviricota</taxon>
        <taxon>Megaviricetes</taxon>
        <taxon>Imitervirales</taxon>
        <taxon>Mimiviridae</taxon>
        <taxon>Megamimivirinae</taxon>
        <taxon>Moumouvirus</taxon>
        <taxon>Moumouvirus goulettemassiliense</taxon>
    </lineage>
</organism>
<keyword evidence="4" id="KW-1185">Reference proteome</keyword>
<proteinExistence type="predicted"/>
<evidence type="ECO:0000313" key="3">
    <source>
        <dbReference type="EMBL" id="AGF85154.1"/>
    </source>
</evidence>
<evidence type="ECO:0000313" key="4">
    <source>
        <dbReference type="Proteomes" id="UP000241071"/>
    </source>
</evidence>
<gene>
    <name evidence="3" type="ORF">glt_00345</name>
</gene>